<organism evidence="2">
    <name type="scientific">viral metagenome</name>
    <dbReference type="NCBI Taxonomy" id="1070528"/>
    <lineage>
        <taxon>unclassified sequences</taxon>
        <taxon>metagenomes</taxon>
        <taxon>organismal metagenomes</taxon>
    </lineage>
</organism>
<dbReference type="AlphaFoldDB" id="A0A6L2ZK56"/>
<proteinExistence type="predicted"/>
<name>A0A6L2ZK56_9ZZZZ</name>
<feature type="region of interest" description="Disordered" evidence="1">
    <location>
        <begin position="930"/>
        <end position="964"/>
    </location>
</feature>
<comment type="caution">
    <text evidence="2">The sequence shown here is derived from an EMBL/GenBank/DDBJ whole genome shotgun (WGS) entry which is preliminary data.</text>
</comment>
<gene>
    <name evidence="2" type="ORF">MMARV_C016P1</name>
</gene>
<feature type="compositionally biased region" description="Low complexity" evidence="1">
    <location>
        <begin position="950"/>
        <end position="964"/>
    </location>
</feature>
<feature type="region of interest" description="Disordered" evidence="1">
    <location>
        <begin position="1210"/>
        <end position="1234"/>
    </location>
</feature>
<dbReference type="EMBL" id="BLWB01000016">
    <property type="protein sequence ID" value="GFM95135.1"/>
    <property type="molecule type" value="Genomic_RNA"/>
</dbReference>
<sequence length="1234" mass="136965">NSVFPLVFHFVNLSVLCERGARPHSPFLFPRRLERAQKLLDKTTCIPVLLVALGFLSTSQAERFYYVKTFSDLPKTIRDGILRSRLASQLVRVYPGHVEAIGTRTTSLDYRLVPLRTLIIHHATEQFLATPFATDAEPTLEYASPSLPALGGVRAVLTQLATSTRASALSNFWNTQTFTTQAVEERLQLDVTARRVDTLRTNNYIRHFPDSVPNPRLPAHFSDQLRSTIAAVQAPNAQYAQAVPVQFTRNWERRPLSGRSLREGQAGLSGVLADGDYSKEGLARAEQSIAINRFLDTRGNRTIPGWEADQWNRWSGLTSLFGMARTDNNYLQVAYRLIARYYAAIAVPEINGAQIVPANIGTNVPLTPLSSQLPPAPVPVPGAPPVPPVNPEAPLFTQAAFLGLQRGTKQFVDAEGLSEDELVELLSAIVPLSATPGANNLPRLLVTRGQEPAREMFLGPTRYAYDNGVDEVFVHFGNHAPPNMAAIANQVHRAPSAPHILSVLRYLAMRHGAAQDIDAAIEILLTRIVLYSTEHNLLGLRDNAPNDRYIHADGHYQMHLPRAKTAMAYFDAFFVPSAATGELPFFASLSPAALINNGVLLAQARAVALNWATTSWSMIGRNWQNMPGAEPNVYIRNHIDVWLRRYSSDILNLWSSCHNNALALQYGFSISPVARSTEAGVVVPWWRDYQAAYLSNPYHELWMMDMIPSHQLLPYFDDQAPSHVSWPAKTPFPIADRYSFANNLRVELSRDLPAEVGRTWMADGGSTANGQHMAAVGTTNGFRFEGNNTPPVELARWRVRHAYQFPQNPATQAITWMGAPTSPFADFILPGSMPTCNIEANTAYSHGIRASAGINQPEANHLGQLWFDAARQVGKRSLMVNYISPFPDRRELASLQDYSIVIWKSGNSYSGMSLVPQDFSPVRFEDTYRPNNKLPMPSYTRPTAADVSDTARNARTTARTPKPARTQANNVFERLAEFKRADRPRSEHEDGLSGEISYQPKYPVDAGQIPQMQTYQGASLGEHATLNALPDKRSFADIDKAELIDAVKRSMAVMAKLQNSPLFANDFDVEEARQQQEEWRRKEADRIARRPAPAPRPVRKPRVAPASRPLTDFVKPTVIRGYSQVQGQVPASLKGKEPVKVNDAPAVEAQSNMLNISRPRSVPPHPPSGERFVVQDPFEELARARQNGDFDAVVAYDDFYANPQVENRVPFDDNIGDTNATARDADATLPLAEN</sequence>
<accession>A0A6L2ZK56</accession>
<evidence type="ECO:0000313" key="2">
    <source>
        <dbReference type="EMBL" id="GFM95135.1"/>
    </source>
</evidence>
<evidence type="ECO:0000256" key="1">
    <source>
        <dbReference type="SAM" id="MobiDB-lite"/>
    </source>
</evidence>
<protein>
    <submittedName>
        <fullName evidence="2">Uncharacterized protein</fullName>
    </submittedName>
</protein>
<feature type="non-terminal residue" evidence="2">
    <location>
        <position position="1"/>
    </location>
</feature>
<reference evidence="2" key="1">
    <citation type="submission" date="2020-05" db="EMBL/GenBank/DDBJ databases">
        <title>Diverged and active partitiviruses in Lichen.</title>
        <authorList>
            <person name="Urayama S."/>
            <person name="Doi N."/>
            <person name="Kondo F."/>
            <person name="Chiba Y."/>
            <person name="Takaki Y."/>
            <person name="Hirai M."/>
            <person name="Minegishi Y."/>
            <person name="Hagiwara D."/>
            <person name="Nunoura T."/>
        </authorList>
    </citation>
    <scope>NUCLEOTIDE SEQUENCE</scope>
</reference>